<dbReference type="Proteomes" id="UP000035762">
    <property type="component" value="Unassembled WGS sequence"/>
</dbReference>
<accession>A0A090MIM3</accession>
<dbReference type="EMBL" id="CCAZ020000001">
    <property type="protein sequence ID" value="CEG07360.1"/>
    <property type="molecule type" value="Genomic_DNA"/>
</dbReference>
<comment type="caution">
    <text evidence="2">The sequence shown here is derived from an EMBL/GenBank/DDBJ whole genome shotgun (WGS) entry which is preliminary data.</text>
</comment>
<dbReference type="AlphaFoldDB" id="A0A090MIM3"/>
<proteinExistence type="predicted"/>
<sequence>MTIGRSNSVPSPTRVSVSWNVERPPNNDRNCFGRFSRDAGQSRVPAPPHMINGTIRFVIENRFPEILCDQTR</sequence>
<keyword evidence="3" id="KW-1185">Reference proteome</keyword>
<evidence type="ECO:0000256" key="1">
    <source>
        <dbReference type="SAM" id="MobiDB-lite"/>
    </source>
</evidence>
<reference evidence="2 3" key="1">
    <citation type="journal article" date="2014" name="Genome Announc.">
        <title>Genome Sequence of Afipia felis Strain 76713, Isolated in Hospital Water Using an Amoeba Co-Culture Procedure.</title>
        <authorList>
            <person name="Benamar S."/>
            <person name="La Scola B."/>
            <person name="Croce O."/>
        </authorList>
    </citation>
    <scope>NUCLEOTIDE SEQUENCE [LARGE SCALE GENOMIC DNA]</scope>
    <source>
        <strain evidence="2 3">76713</strain>
    </source>
</reference>
<evidence type="ECO:0000313" key="2">
    <source>
        <dbReference type="EMBL" id="CEG07360.1"/>
    </source>
</evidence>
<feature type="compositionally biased region" description="Polar residues" evidence="1">
    <location>
        <begin position="1"/>
        <end position="19"/>
    </location>
</feature>
<evidence type="ECO:0000313" key="3">
    <source>
        <dbReference type="Proteomes" id="UP000035762"/>
    </source>
</evidence>
<organism evidence="2 3">
    <name type="scientific">Afipia felis</name>
    <name type="common">Cat scratch disease bacillus</name>
    <dbReference type="NCBI Taxonomy" id="1035"/>
    <lineage>
        <taxon>Bacteria</taxon>
        <taxon>Pseudomonadati</taxon>
        <taxon>Pseudomonadota</taxon>
        <taxon>Alphaproteobacteria</taxon>
        <taxon>Hyphomicrobiales</taxon>
        <taxon>Nitrobacteraceae</taxon>
        <taxon>Afipia</taxon>
    </lineage>
</organism>
<name>A0A090MIM3_AFIFE</name>
<gene>
    <name evidence="2" type="ORF">BN961_00749</name>
</gene>
<feature type="region of interest" description="Disordered" evidence="1">
    <location>
        <begin position="1"/>
        <end position="23"/>
    </location>
</feature>
<protein>
    <submittedName>
        <fullName evidence="2">Uncharacterized protein</fullName>
    </submittedName>
</protein>